<dbReference type="GO" id="GO:0016491">
    <property type="term" value="F:oxidoreductase activity"/>
    <property type="evidence" value="ECO:0007669"/>
    <property type="project" value="UniProtKB-KW"/>
</dbReference>
<dbReference type="InterPro" id="IPR034457">
    <property type="entry name" value="Organic_radical-activating"/>
</dbReference>
<evidence type="ECO:0000256" key="6">
    <source>
        <dbReference type="ARBA" id="ARBA00023002"/>
    </source>
</evidence>
<dbReference type="SFLD" id="SFLDS00029">
    <property type="entry name" value="Radical_SAM"/>
    <property type="match status" value="1"/>
</dbReference>
<evidence type="ECO:0000256" key="4">
    <source>
        <dbReference type="ARBA" id="ARBA00022691"/>
    </source>
</evidence>
<reference evidence="11" key="1">
    <citation type="journal article" date="2021" name="PeerJ">
        <title>Extensive microbial diversity within the chicken gut microbiome revealed by metagenomics and culture.</title>
        <authorList>
            <person name="Gilroy R."/>
            <person name="Ravi A."/>
            <person name="Getino M."/>
            <person name="Pursley I."/>
            <person name="Horton D.L."/>
            <person name="Alikhan N.F."/>
            <person name="Baker D."/>
            <person name="Gharbi K."/>
            <person name="Hall N."/>
            <person name="Watson M."/>
            <person name="Adriaenssens E.M."/>
            <person name="Foster-Nyarko E."/>
            <person name="Jarju S."/>
            <person name="Secka A."/>
            <person name="Antonio M."/>
            <person name="Oren A."/>
            <person name="Chaudhuri R.R."/>
            <person name="La Ragione R."/>
            <person name="Hildebrand F."/>
            <person name="Pallen M.J."/>
        </authorList>
    </citation>
    <scope>NUCLEOTIDE SEQUENCE</scope>
    <source>
        <strain evidence="11">ChiSjej1B19-8411</strain>
    </source>
</reference>
<dbReference type="InterPro" id="IPR013785">
    <property type="entry name" value="Aldolase_TIM"/>
</dbReference>
<dbReference type="SFLD" id="SFLDG01066">
    <property type="entry name" value="organic_radical-activating_enz"/>
    <property type="match status" value="1"/>
</dbReference>
<dbReference type="Pfam" id="PF04055">
    <property type="entry name" value="Radical_SAM"/>
    <property type="match status" value="1"/>
</dbReference>
<dbReference type="Gene3D" id="3.20.20.70">
    <property type="entry name" value="Aldolase class I"/>
    <property type="match status" value="1"/>
</dbReference>
<comment type="caution">
    <text evidence="11">The sequence shown here is derived from an EMBL/GenBank/DDBJ whole genome shotgun (WGS) entry which is preliminary data.</text>
</comment>
<reference evidence="11" key="2">
    <citation type="submission" date="2021-04" db="EMBL/GenBank/DDBJ databases">
        <authorList>
            <person name="Gilroy R."/>
        </authorList>
    </citation>
    <scope>NUCLEOTIDE SEQUENCE</scope>
    <source>
        <strain evidence="11">ChiSjej1B19-8411</strain>
    </source>
</reference>
<keyword evidence="7" id="KW-0408">Iron</keyword>
<keyword evidence="3" id="KW-0004">4Fe-4S</keyword>
<evidence type="ECO:0000313" key="12">
    <source>
        <dbReference type="Proteomes" id="UP000886817"/>
    </source>
</evidence>
<dbReference type="PROSITE" id="PS51379">
    <property type="entry name" value="4FE4S_FER_2"/>
    <property type="match status" value="2"/>
</dbReference>
<dbReference type="SFLD" id="SFLDG01118">
    <property type="entry name" value="activating_enzymes__group_2"/>
    <property type="match status" value="1"/>
</dbReference>
<evidence type="ECO:0000256" key="1">
    <source>
        <dbReference type="ARBA" id="ARBA00001966"/>
    </source>
</evidence>
<comment type="cofactor">
    <cofactor evidence="1">
        <name>[4Fe-4S] cluster</name>
        <dbReference type="ChEBI" id="CHEBI:49883"/>
    </cofactor>
</comment>
<feature type="domain" description="4Fe-4S ferredoxin-type" evidence="9">
    <location>
        <begin position="48"/>
        <end position="74"/>
    </location>
</feature>
<dbReference type="Pfam" id="PF00037">
    <property type="entry name" value="Fer4"/>
    <property type="match status" value="1"/>
</dbReference>
<evidence type="ECO:0000256" key="2">
    <source>
        <dbReference type="ARBA" id="ARBA00009777"/>
    </source>
</evidence>
<keyword evidence="5" id="KW-0479">Metal-binding</keyword>
<keyword evidence="4" id="KW-0949">S-adenosyl-L-methionine</keyword>
<dbReference type="InterPro" id="IPR007197">
    <property type="entry name" value="rSAM"/>
</dbReference>
<dbReference type="PANTHER" id="PTHR30352:SF4">
    <property type="entry name" value="PYRUVATE FORMATE-LYASE 2-ACTIVATING ENZYME"/>
    <property type="match status" value="1"/>
</dbReference>
<evidence type="ECO:0000256" key="5">
    <source>
        <dbReference type="ARBA" id="ARBA00022723"/>
    </source>
</evidence>
<keyword evidence="6" id="KW-0560">Oxidoreductase</keyword>
<dbReference type="AlphaFoldDB" id="A0A9D2B2N4"/>
<dbReference type="InterPro" id="IPR001989">
    <property type="entry name" value="Radical_activat_CS"/>
</dbReference>
<organism evidence="11 12">
    <name type="scientific">Candidatus Blautia gallistercoris</name>
    <dbReference type="NCBI Taxonomy" id="2838490"/>
    <lineage>
        <taxon>Bacteria</taxon>
        <taxon>Bacillati</taxon>
        <taxon>Bacillota</taxon>
        <taxon>Clostridia</taxon>
        <taxon>Lachnospirales</taxon>
        <taxon>Lachnospiraceae</taxon>
        <taxon>Blautia</taxon>
    </lineage>
</organism>
<dbReference type="GO" id="GO:0051539">
    <property type="term" value="F:4 iron, 4 sulfur cluster binding"/>
    <property type="evidence" value="ECO:0007669"/>
    <property type="project" value="UniProtKB-KW"/>
</dbReference>
<dbReference type="InterPro" id="IPR040074">
    <property type="entry name" value="BssD/PflA/YjjW"/>
</dbReference>
<dbReference type="NCBIfam" id="TIGR02494">
    <property type="entry name" value="PFLE_PFLC"/>
    <property type="match status" value="1"/>
</dbReference>
<dbReference type="PROSITE" id="PS00198">
    <property type="entry name" value="4FE4S_FER_1"/>
    <property type="match status" value="2"/>
</dbReference>
<name>A0A9D2B2N4_9FIRM</name>
<dbReference type="PROSITE" id="PS51918">
    <property type="entry name" value="RADICAL_SAM"/>
    <property type="match status" value="1"/>
</dbReference>
<evidence type="ECO:0000256" key="8">
    <source>
        <dbReference type="ARBA" id="ARBA00023014"/>
    </source>
</evidence>
<feature type="domain" description="Radical SAM core" evidence="10">
    <location>
        <begin position="17"/>
        <end position="199"/>
    </location>
</feature>
<feature type="non-terminal residue" evidence="11">
    <location>
        <position position="199"/>
    </location>
</feature>
<dbReference type="EMBL" id="DXEX01000100">
    <property type="protein sequence ID" value="HIX58930.1"/>
    <property type="molecule type" value="Genomic_DNA"/>
</dbReference>
<dbReference type="PANTHER" id="PTHR30352">
    <property type="entry name" value="PYRUVATE FORMATE-LYASE-ACTIVATING ENZYME"/>
    <property type="match status" value="1"/>
</dbReference>
<comment type="similarity">
    <text evidence="2">Belongs to the organic radical-activating enzymes family.</text>
</comment>
<accession>A0A9D2B2N4</accession>
<evidence type="ECO:0000259" key="9">
    <source>
        <dbReference type="PROSITE" id="PS51379"/>
    </source>
</evidence>
<dbReference type="Proteomes" id="UP000886817">
    <property type="component" value="Unassembled WGS sequence"/>
</dbReference>
<dbReference type="PROSITE" id="PS01087">
    <property type="entry name" value="RADICAL_ACTIVATING"/>
    <property type="match status" value="1"/>
</dbReference>
<evidence type="ECO:0000313" key="11">
    <source>
        <dbReference type="EMBL" id="HIX58930.1"/>
    </source>
</evidence>
<protein>
    <submittedName>
        <fullName evidence="11">Glycyl-radical enzyme activating protein</fullName>
    </submittedName>
</protein>
<feature type="domain" description="4Fe-4S ferredoxin-type" evidence="9">
    <location>
        <begin position="76"/>
        <end position="105"/>
    </location>
</feature>
<dbReference type="SUPFAM" id="SSF54862">
    <property type="entry name" value="4Fe-4S ferredoxins"/>
    <property type="match status" value="1"/>
</dbReference>
<evidence type="ECO:0000259" key="10">
    <source>
        <dbReference type="PROSITE" id="PS51918"/>
    </source>
</evidence>
<proteinExistence type="inferred from homology"/>
<sequence length="199" mass="22518">MMSETGVIYSIQRYCIHDGPGIRTNVFFKGCQLKCPWCANPESQKMQWDISFLAHKCTECGLCMEKCPEKALRPGKENRLDRSRCTFCGICVRYCPVECYQIFGREVTVEELVAEVEKDMPFYKNTGGGVTVTGGEPTLQAAFVWKFLKACKEKDMDTAMETHGIAPAKVFAELAPYVDHFLIDIKHMDENAHKRVVGV</sequence>
<evidence type="ECO:0000256" key="7">
    <source>
        <dbReference type="ARBA" id="ARBA00023004"/>
    </source>
</evidence>
<evidence type="ECO:0000256" key="3">
    <source>
        <dbReference type="ARBA" id="ARBA00022485"/>
    </source>
</evidence>
<dbReference type="GO" id="GO:0046872">
    <property type="term" value="F:metal ion binding"/>
    <property type="evidence" value="ECO:0007669"/>
    <property type="project" value="UniProtKB-KW"/>
</dbReference>
<keyword evidence="8" id="KW-0411">Iron-sulfur</keyword>
<dbReference type="InterPro" id="IPR017900">
    <property type="entry name" value="4Fe4S_Fe_S_CS"/>
</dbReference>
<dbReference type="InterPro" id="IPR017896">
    <property type="entry name" value="4Fe4S_Fe-S-bd"/>
</dbReference>
<gene>
    <name evidence="11" type="ORF">IAA45_04335</name>
</gene>